<comment type="caution">
    <text evidence="4">The sequence shown here is derived from an EMBL/GenBank/DDBJ whole genome shotgun (WGS) entry which is preliminary data.</text>
</comment>
<dbReference type="GO" id="GO:0016567">
    <property type="term" value="P:protein ubiquitination"/>
    <property type="evidence" value="ECO:0007669"/>
    <property type="project" value="UniProtKB-UniPathway"/>
</dbReference>
<dbReference type="OrthoDB" id="722566at2759"/>
<dbReference type="InterPro" id="IPR045048">
    <property type="entry name" value="FBXO31/39"/>
</dbReference>
<name>A0A150G227_GONPE</name>
<feature type="domain" description="F-box" evidence="3">
    <location>
        <begin position="22"/>
        <end position="69"/>
    </location>
</feature>
<dbReference type="Pfam" id="PF12937">
    <property type="entry name" value="F-box-like"/>
    <property type="match status" value="1"/>
</dbReference>
<keyword evidence="5" id="KW-1185">Reference proteome</keyword>
<dbReference type="Proteomes" id="UP000075714">
    <property type="component" value="Unassembled WGS sequence"/>
</dbReference>
<dbReference type="UniPathway" id="UPA00143"/>
<accession>A0A150G227</accession>
<dbReference type="STRING" id="33097.A0A150G227"/>
<evidence type="ECO:0000256" key="1">
    <source>
        <dbReference type="ARBA" id="ARBA00004906"/>
    </source>
</evidence>
<dbReference type="CDD" id="cd09917">
    <property type="entry name" value="F-box_SF"/>
    <property type="match status" value="1"/>
</dbReference>
<dbReference type="EMBL" id="LSYV01000079">
    <property type="protein sequence ID" value="KXZ43861.1"/>
    <property type="molecule type" value="Genomic_DNA"/>
</dbReference>
<dbReference type="SMART" id="SM00256">
    <property type="entry name" value="FBOX"/>
    <property type="match status" value="1"/>
</dbReference>
<evidence type="ECO:0000259" key="3">
    <source>
        <dbReference type="PROSITE" id="PS50181"/>
    </source>
</evidence>
<comment type="pathway">
    <text evidence="1">Protein modification; protein ubiquitination.</text>
</comment>
<keyword evidence="2" id="KW-0833">Ubl conjugation pathway</keyword>
<evidence type="ECO:0000313" key="5">
    <source>
        <dbReference type="Proteomes" id="UP000075714"/>
    </source>
</evidence>
<dbReference type="SUPFAM" id="SSF81383">
    <property type="entry name" value="F-box domain"/>
    <property type="match status" value="1"/>
</dbReference>
<protein>
    <recommendedName>
        <fullName evidence="3">F-box domain-containing protein</fullName>
    </recommendedName>
</protein>
<dbReference type="Gene3D" id="1.20.1280.50">
    <property type="match status" value="1"/>
</dbReference>
<dbReference type="PROSITE" id="PS50181">
    <property type="entry name" value="FBOX"/>
    <property type="match status" value="1"/>
</dbReference>
<sequence>MTLTPSVDVALRNDDGSTGAGRPGVLSLPDEVLVHIVRHLEPRDMLRYGAVCRRFAAAAAEDRLVWAPICAAILGPEVAQSPHAWDLPSFRRLYCDLLRPYGHLLRGPWLGACPPMGSLLIVFPDPPALVGAIVASLRLAEPGASAVPVFRIQYEITQHRPVVRCLRAANSYRALVRRTRQALGVEAAVGSDDNVPAGAVSFRIYLDRPSAQAGRKGTPLQLPPDYVTRADIMTQPGPGSAGLQLRPVVQDAFQAQGQVAGGGFEDPNWIDAEAVVLEREAFGLLWHGIRSFSAFRRLPLRVCGDEGA</sequence>
<dbReference type="AlphaFoldDB" id="A0A150G227"/>
<gene>
    <name evidence="4" type="ORF">GPECTOR_78g48</name>
</gene>
<dbReference type="InterPro" id="IPR001810">
    <property type="entry name" value="F-box_dom"/>
</dbReference>
<proteinExistence type="predicted"/>
<dbReference type="PANTHER" id="PTHR10706">
    <property type="entry name" value="F-BOX FAMILY PROTEIN"/>
    <property type="match status" value="1"/>
</dbReference>
<evidence type="ECO:0000313" key="4">
    <source>
        <dbReference type="EMBL" id="KXZ43861.1"/>
    </source>
</evidence>
<dbReference type="Pfam" id="PF12014">
    <property type="entry name" value="Cyclin_D1_bind"/>
    <property type="match status" value="1"/>
</dbReference>
<reference evidence="5" key="1">
    <citation type="journal article" date="2016" name="Nat. Commun.">
        <title>The Gonium pectorale genome demonstrates co-option of cell cycle regulation during the evolution of multicellularity.</title>
        <authorList>
            <person name="Hanschen E.R."/>
            <person name="Marriage T.N."/>
            <person name="Ferris P.J."/>
            <person name="Hamaji T."/>
            <person name="Toyoda A."/>
            <person name="Fujiyama A."/>
            <person name="Neme R."/>
            <person name="Noguchi H."/>
            <person name="Minakuchi Y."/>
            <person name="Suzuki M."/>
            <person name="Kawai-Toyooka H."/>
            <person name="Smith D.R."/>
            <person name="Sparks H."/>
            <person name="Anderson J."/>
            <person name="Bakaric R."/>
            <person name="Luria V."/>
            <person name="Karger A."/>
            <person name="Kirschner M.W."/>
            <person name="Durand P.M."/>
            <person name="Michod R.E."/>
            <person name="Nozaki H."/>
            <person name="Olson B.J."/>
        </authorList>
    </citation>
    <scope>NUCLEOTIDE SEQUENCE [LARGE SCALE GENOMIC DNA]</scope>
    <source>
        <strain evidence="5">NIES-2863</strain>
    </source>
</reference>
<evidence type="ECO:0000256" key="2">
    <source>
        <dbReference type="ARBA" id="ARBA00022786"/>
    </source>
</evidence>
<organism evidence="4 5">
    <name type="scientific">Gonium pectorale</name>
    <name type="common">Green alga</name>
    <dbReference type="NCBI Taxonomy" id="33097"/>
    <lineage>
        <taxon>Eukaryota</taxon>
        <taxon>Viridiplantae</taxon>
        <taxon>Chlorophyta</taxon>
        <taxon>core chlorophytes</taxon>
        <taxon>Chlorophyceae</taxon>
        <taxon>CS clade</taxon>
        <taxon>Chlamydomonadales</taxon>
        <taxon>Volvocaceae</taxon>
        <taxon>Gonium</taxon>
    </lineage>
</organism>
<dbReference type="PANTHER" id="PTHR10706:SF130">
    <property type="entry name" value="F-BOX ONLY PROTEIN 31"/>
    <property type="match status" value="1"/>
</dbReference>
<dbReference type="InterPro" id="IPR036047">
    <property type="entry name" value="F-box-like_dom_sf"/>
</dbReference>